<evidence type="ECO:0000256" key="1">
    <source>
        <dbReference type="ARBA" id="ARBA00004123"/>
    </source>
</evidence>
<dbReference type="GO" id="GO:0003723">
    <property type="term" value="F:RNA binding"/>
    <property type="evidence" value="ECO:0007669"/>
    <property type="project" value="UniProtKB-KW"/>
</dbReference>
<evidence type="ECO:0000313" key="9">
    <source>
        <dbReference type="Proteomes" id="UP001157974"/>
    </source>
</evidence>
<dbReference type="FunFam" id="2.40.50.140:FF:000038">
    <property type="entry name" value="Exosome complex component RRP4"/>
    <property type="match status" value="1"/>
</dbReference>
<dbReference type="GO" id="GO:0034475">
    <property type="term" value="P:U4 snRNA 3'-end processing"/>
    <property type="evidence" value="ECO:0007669"/>
    <property type="project" value="TreeGrafter"/>
</dbReference>
<dbReference type="GO" id="GO:0000467">
    <property type="term" value="P:exonucleolytic trimming to generate mature 3'-end of 5.8S rRNA from tricistronic rRNA transcript (SSU-rRNA, 5.8S rRNA, LSU-rRNA)"/>
    <property type="evidence" value="ECO:0007669"/>
    <property type="project" value="TreeGrafter"/>
</dbReference>
<dbReference type="PANTHER" id="PTHR21321">
    <property type="entry name" value="PNAS-3 RELATED"/>
    <property type="match status" value="1"/>
</dbReference>
<dbReference type="GO" id="GO:0071051">
    <property type="term" value="P:poly(A)-dependent snoRNA 3'-end processing"/>
    <property type="evidence" value="ECO:0007669"/>
    <property type="project" value="TreeGrafter"/>
</dbReference>
<evidence type="ECO:0000256" key="2">
    <source>
        <dbReference type="ARBA" id="ARBA00009155"/>
    </source>
</evidence>
<evidence type="ECO:0000313" key="8">
    <source>
        <dbReference type="EMBL" id="KAJ8904812.1"/>
    </source>
</evidence>
<dbReference type="Gene3D" id="2.40.50.140">
    <property type="entry name" value="Nucleic acid-binding proteins"/>
    <property type="match status" value="1"/>
</dbReference>
<dbReference type="SUPFAM" id="SSF50249">
    <property type="entry name" value="Nucleic acid-binding proteins"/>
    <property type="match status" value="1"/>
</dbReference>
<keyword evidence="6" id="KW-0539">Nucleus</keyword>
<dbReference type="PANTHER" id="PTHR21321:SF4">
    <property type="entry name" value="EXOSOME COMPLEX COMPONENT RRP4"/>
    <property type="match status" value="1"/>
</dbReference>
<keyword evidence="3" id="KW-0698">rRNA processing</keyword>
<keyword evidence="4" id="KW-0271">Exosome</keyword>
<dbReference type="GO" id="GO:0071034">
    <property type="term" value="P:CUT catabolic process"/>
    <property type="evidence" value="ECO:0007669"/>
    <property type="project" value="TreeGrafter"/>
</dbReference>
<dbReference type="InterPro" id="IPR012340">
    <property type="entry name" value="NA-bd_OB-fold"/>
</dbReference>
<dbReference type="InterPro" id="IPR036612">
    <property type="entry name" value="KH_dom_type_1_sf"/>
</dbReference>
<name>A0AAV8UUL9_9RHOD</name>
<sequence length="304" mass="34617">MNEMVDVEVDDHCTVVVRAATRSRTEDVDRSSELGQMCVVAGDQIHVEPGFVRGRGTLTESGLLIATVGGVVDRVNKLVSVRPLVSRYTPEIGDVVIGRVVEVSQNRWKLDVDARQEAVLMLSAMNLPGGAQRRRTYEDELNMRSLIKEEDLISAEVQELKQDGGIALHTRSMKYGRLSEGQLVRVKSALIKRQKKRFQMLPCEIHAIFGNNGYIWLSEEEPRKELEEQGRNTETPKTSLDGRRRISRLRNSILILNEMSMTIHAQTIMDVYITSEQAGLREFEMLRQNVREQLIERVRNRGNF</sequence>
<evidence type="ECO:0000259" key="7">
    <source>
        <dbReference type="SMART" id="SM00316"/>
    </source>
</evidence>
<dbReference type="SUPFAM" id="SSF54791">
    <property type="entry name" value="Eukaryotic type KH-domain (KH-domain type I)"/>
    <property type="match status" value="1"/>
</dbReference>
<dbReference type="GO" id="GO:0000177">
    <property type="term" value="C:cytoplasmic exosome (RNase complex)"/>
    <property type="evidence" value="ECO:0007669"/>
    <property type="project" value="TreeGrafter"/>
</dbReference>
<evidence type="ECO:0000256" key="3">
    <source>
        <dbReference type="ARBA" id="ARBA00022552"/>
    </source>
</evidence>
<dbReference type="EMBL" id="JAMWBK010000005">
    <property type="protein sequence ID" value="KAJ8904812.1"/>
    <property type="molecule type" value="Genomic_DNA"/>
</dbReference>
<dbReference type="InterPro" id="IPR003029">
    <property type="entry name" value="S1_domain"/>
</dbReference>
<dbReference type="InterPro" id="IPR026699">
    <property type="entry name" value="Exosome_RNA_bind1/RRP40/RRP4"/>
</dbReference>
<gene>
    <name evidence="8" type="ORF">NDN08_001327</name>
</gene>
<dbReference type="Proteomes" id="UP001157974">
    <property type="component" value="Unassembled WGS sequence"/>
</dbReference>
<dbReference type="SUPFAM" id="SSF110324">
    <property type="entry name" value="Ribosomal L27 protein-like"/>
    <property type="match status" value="1"/>
</dbReference>
<dbReference type="CDD" id="cd22525">
    <property type="entry name" value="KH-I_Rrp4_eukar"/>
    <property type="match status" value="1"/>
</dbReference>
<dbReference type="GO" id="GO:0071035">
    <property type="term" value="P:nuclear polyadenylation-dependent rRNA catabolic process"/>
    <property type="evidence" value="ECO:0007669"/>
    <property type="project" value="TreeGrafter"/>
</dbReference>
<evidence type="ECO:0000256" key="4">
    <source>
        <dbReference type="ARBA" id="ARBA00022835"/>
    </source>
</evidence>
<accession>A0AAV8UUL9</accession>
<comment type="caution">
    <text evidence="8">The sequence shown here is derived from an EMBL/GenBank/DDBJ whole genome shotgun (WGS) entry which is preliminary data.</text>
</comment>
<dbReference type="SMART" id="SM00316">
    <property type="entry name" value="S1"/>
    <property type="match status" value="1"/>
</dbReference>
<comment type="subcellular location">
    <subcellularLocation>
        <location evidence="1">Nucleus</location>
    </subcellularLocation>
</comment>
<dbReference type="Pfam" id="PF21266">
    <property type="entry name" value="S1_RRP4"/>
    <property type="match status" value="1"/>
</dbReference>
<dbReference type="GO" id="GO:0000176">
    <property type="term" value="C:nuclear exosome (RNase complex)"/>
    <property type="evidence" value="ECO:0007669"/>
    <property type="project" value="TreeGrafter"/>
</dbReference>
<evidence type="ECO:0000256" key="5">
    <source>
        <dbReference type="ARBA" id="ARBA00022884"/>
    </source>
</evidence>
<dbReference type="InterPro" id="IPR048565">
    <property type="entry name" value="S1_RRP4"/>
</dbReference>
<keyword evidence="5" id="KW-0694">RNA-binding</keyword>
<feature type="domain" description="S1 motif" evidence="7">
    <location>
        <begin position="91"/>
        <end position="171"/>
    </location>
</feature>
<evidence type="ECO:0000256" key="6">
    <source>
        <dbReference type="ARBA" id="ARBA00023242"/>
    </source>
</evidence>
<comment type="similarity">
    <text evidence="2">Belongs to the RRP4 family.</text>
</comment>
<keyword evidence="9" id="KW-1185">Reference proteome</keyword>
<proteinExistence type="inferred from homology"/>
<dbReference type="Pfam" id="PF15985">
    <property type="entry name" value="KH_6"/>
    <property type="match status" value="1"/>
</dbReference>
<organism evidence="8 9">
    <name type="scientific">Rhodosorus marinus</name>
    <dbReference type="NCBI Taxonomy" id="101924"/>
    <lineage>
        <taxon>Eukaryota</taxon>
        <taxon>Rhodophyta</taxon>
        <taxon>Stylonematophyceae</taxon>
        <taxon>Stylonematales</taxon>
        <taxon>Stylonemataceae</taxon>
        <taxon>Rhodosorus</taxon>
    </lineage>
</organism>
<dbReference type="GO" id="GO:0071038">
    <property type="term" value="P:TRAMP-dependent tRNA surveillance pathway"/>
    <property type="evidence" value="ECO:0007669"/>
    <property type="project" value="TreeGrafter"/>
</dbReference>
<dbReference type="AlphaFoldDB" id="A0AAV8UUL9"/>
<dbReference type="Gene3D" id="2.40.50.100">
    <property type="match status" value="1"/>
</dbReference>
<protein>
    <recommendedName>
        <fullName evidence="7">S1 motif domain-containing protein</fullName>
    </recommendedName>
</protein>
<dbReference type="InterPro" id="IPR004088">
    <property type="entry name" value="KH_dom_type_1"/>
</dbReference>
<reference evidence="8 9" key="1">
    <citation type="journal article" date="2023" name="Nat. Commun.">
        <title>Origin of minicircular mitochondrial genomes in red algae.</title>
        <authorList>
            <person name="Lee Y."/>
            <person name="Cho C.H."/>
            <person name="Lee Y.M."/>
            <person name="Park S.I."/>
            <person name="Yang J.H."/>
            <person name="West J.A."/>
            <person name="Bhattacharya D."/>
            <person name="Yoon H.S."/>
        </authorList>
    </citation>
    <scope>NUCLEOTIDE SEQUENCE [LARGE SCALE GENOMIC DNA]</scope>
    <source>
        <strain evidence="8 9">CCMP1338</strain>
        <tissue evidence="8">Whole cell</tissue>
    </source>
</reference>
<dbReference type="CDD" id="cd05789">
    <property type="entry name" value="S1_Rrp4"/>
    <property type="match status" value="1"/>
</dbReference>